<comment type="caution">
    <text evidence="2">The sequence shown here is derived from an EMBL/GenBank/DDBJ whole genome shotgun (WGS) entry which is preliminary data.</text>
</comment>
<reference evidence="3" key="1">
    <citation type="journal article" date="2015" name="Nat. Genet.">
        <title>The genome and transcriptome of the zoonotic hookworm Ancylostoma ceylanicum identify infection-specific gene families.</title>
        <authorList>
            <person name="Schwarz E.M."/>
            <person name="Hu Y."/>
            <person name="Antoshechkin I."/>
            <person name="Miller M.M."/>
            <person name="Sternberg P.W."/>
            <person name="Aroian R.V."/>
        </authorList>
    </citation>
    <scope>NUCLEOTIDE SEQUENCE</scope>
    <source>
        <strain evidence="3">HY135</strain>
    </source>
</reference>
<dbReference type="EMBL" id="JARK01001341">
    <property type="protein sequence ID" value="EYC29821.1"/>
    <property type="molecule type" value="Genomic_DNA"/>
</dbReference>
<evidence type="ECO:0000313" key="3">
    <source>
        <dbReference type="Proteomes" id="UP000024635"/>
    </source>
</evidence>
<dbReference type="Proteomes" id="UP000024635">
    <property type="component" value="Unassembled WGS sequence"/>
</dbReference>
<feature type="region of interest" description="Disordered" evidence="1">
    <location>
        <begin position="85"/>
        <end position="110"/>
    </location>
</feature>
<gene>
    <name evidence="2" type="primary">Acey_s0005.g2278</name>
    <name evidence="2" type="ORF">Y032_0005g2278</name>
</gene>
<protein>
    <submittedName>
        <fullName evidence="2">Uncharacterized protein</fullName>
    </submittedName>
</protein>
<evidence type="ECO:0000256" key="1">
    <source>
        <dbReference type="SAM" id="MobiDB-lite"/>
    </source>
</evidence>
<name>A0A016VR66_9BILA</name>
<organism evidence="2 3">
    <name type="scientific">Ancylostoma ceylanicum</name>
    <dbReference type="NCBI Taxonomy" id="53326"/>
    <lineage>
        <taxon>Eukaryota</taxon>
        <taxon>Metazoa</taxon>
        <taxon>Ecdysozoa</taxon>
        <taxon>Nematoda</taxon>
        <taxon>Chromadorea</taxon>
        <taxon>Rhabditida</taxon>
        <taxon>Rhabditina</taxon>
        <taxon>Rhabditomorpha</taxon>
        <taxon>Strongyloidea</taxon>
        <taxon>Ancylostomatidae</taxon>
        <taxon>Ancylostomatinae</taxon>
        <taxon>Ancylostoma</taxon>
    </lineage>
</organism>
<proteinExistence type="predicted"/>
<dbReference type="OrthoDB" id="5857529at2759"/>
<keyword evidence="3" id="KW-1185">Reference proteome</keyword>
<sequence>MLLSNLEEIEKETHFNDVMGKATEMTFMLEARMTEAESNKNRLSRKLSVKKQQNPVMMETETNIMMSKESTEGMNDNNLYFSSNQGSEWLSEDGSNGTADHSNDSQSSCKSIKTPVLTLPKFFGVDEDFPELWAIYETLVHNNKNLSTVEKMMCLKESLTGKSDSAIKGIQLIPQNITG</sequence>
<dbReference type="AlphaFoldDB" id="A0A016VR66"/>
<accession>A0A016VR66</accession>
<evidence type="ECO:0000313" key="2">
    <source>
        <dbReference type="EMBL" id="EYC29821.1"/>
    </source>
</evidence>